<dbReference type="RefSeq" id="WP_012529835.1">
    <property type="nucleotide sequence ID" value="NC_011146.1"/>
</dbReference>
<evidence type="ECO:0000313" key="1">
    <source>
        <dbReference type="EMBL" id="ACH38423.1"/>
    </source>
</evidence>
<dbReference type="OrthoDB" id="127805at2"/>
<dbReference type="AlphaFoldDB" id="B5EIQ8"/>
<dbReference type="EMBL" id="CP001124">
    <property type="protein sequence ID" value="ACH38423.1"/>
    <property type="molecule type" value="Genomic_DNA"/>
</dbReference>
<reference evidence="1 2" key="1">
    <citation type="submission" date="2008-07" db="EMBL/GenBank/DDBJ databases">
        <title>Complete sequence of Geobacter bemidjiensis BEM.</title>
        <authorList>
            <consortium name="US DOE Joint Genome Institute"/>
            <person name="Lucas S."/>
            <person name="Copeland A."/>
            <person name="Lapidus A."/>
            <person name="Glavina del Rio T."/>
            <person name="Dalin E."/>
            <person name="Tice H."/>
            <person name="Bruce D."/>
            <person name="Goodwin L."/>
            <person name="Pitluck S."/>
            <person name="Kiss H."/>
            <person name="Brettin T."/>
            <person name="Detter J.C."/>
            <person name="Han C."/>
            <person name="Kuske C.R."/>
            <person name="Schmutz J."/>
            <person name="Larimer F."/>
            <person name="Land M."/>
            <person name="Hauser L."/>
            <person name="Kyrpides N."/>
            <person name="Lykidis A."/>
            <person name="Lovley D."/>
            <person name="Richardson P."/>
        </authorList>
    </citation>
    <scope>NUCLEOTIDE SEQUENCE [LARGE SCALE GENOMIC DNA]</scope>
    <source>
        <strain evidence="2">ATCC BAA-1014 / DSM 16622 / JCM 12645 / Bem</strain>
    </source>
</reference>
<dbReference type="STRING" id="404380.Gbem_1404"/>
<sequence>MKPLLHLTSGDIAGAALAKSGLPGEVFVWHDILYDGPREPGWPDDAGLQIRARFIEQFTGGGLSREYVLETLKTQYGKLEGAAEYNIILWLDACLFDQSMLCHILACLKHLRVEEASLICVDAFPGIEPFHGLGQLSHEQLASFFDRRNPVTAEQFLFAERVDRAFTLQDRVELEALAASANAPLPWVPAAASRWLKELPDPATGLSLLQQLALEALEAGCGTPVEVFKYVSAHDEPPQFWGDVTLWGKINELADHEPPLVRIEGPMPRLPQWEGGAELKLFKLRRE</sequence>
<dbReference type="Proteomes" id="UP000008825">
    <property type="component" value="Chromosome"/>
</dbReference>
<reference evidence="1 2" key="2">
    <citation type="journal article" date="2010" name="BMC Genomics">
        <title>The genome of Geobacter bemidjiensis, exemplar for the subsurface clade of Geobacter species that predominate in Fe(III)-reducing subsurface environments.</title>
        <authorList>
            <person name="Aklujkar M."/>
            <person name="Young N.D."/>
            <person name="Holmes D."/>
            <person name="Chavan M."/>
            <person name="Risso C."/>
            <person name="Kiss H.E."/>
            <person name="Han C.S."/>
            <person name="Land M.L."/>
            <person name="Lovley D.R."/>
        </authorList>
    </citation>
    <scope>NUCLEOTIDE SEQUENCE [LARGE SCALE GENOMIC DNA]</scope>
    <source>
        <strain evidence="2">ATCC BAA-1014 / DSM 16622 / JCM 12645 / Bem</strain>
    </source>
</reference>
<dbReference type="eggNOG" id="ENOG502Z84S">
    <property type="taxonomic scope" value="Bacteria"/>
</dbReference>
<evidence type="ECO:0008006" key="3">
    <source>
        <dbReference type="Google" id="ProtNLM"/>
    </source>
</evidence>
<keyword evidence="2" id="KW-1185">Reference proteome</keyword>
<organism evidence="1 2">
    <name type="scientific">Citrifermentans bemidjiense (strain ATCC BAA-1014 / DSM 16622 / JCM 12645 / Bem)</name>
    <name type="common">Geobacter bemidjiensis</name>
    <dbReference type="NCBI Taxonomy" id="404380"/>
    <lineage>
        <taxon>Bacteria</taxon>
        <taxon>Pseudomonadati</taxon>
        <taxon>Thermodesulfobacteriota</taxon>
        <taxon>Desulfuromonadia</taxon>
        <taxon>Geobacterales</taxon>
        <taxon>Geobacteraceae</taxon>
        <taxon>Citrifermentans</taxon>
    </lineage>
</organism>
<name>B5EIQ8_CITBB</name>
<dbReference type="KEGG" id="gbm:Gbem_1404"/>
<gene>
    <name evidence="1" type="ordered locus">Gbem_1404</name>
</gene>
<dbReference type="HOGENOM" id="CLU_057511_0_0_7"/>
<evidence type="ECO:0000313" key="2">
    <source>
        <dbReference type="Proteomes" id="UP000008825"/>
    </source>
</evidence>
<proteinExistence type="predicted"/>
<accession>B5EIQ8</accession>
<protein>
    <recommendedName>
        <fullName evidence="3">DUF1835 domain-containing protein</fullName>
    </recommendedName>
</protein>